<gene>
    <name evidence="2" type="ORF">Voc01_019540</name>
</gene>
<evidence type="ECO:0000313" key="2">
    <source>
        <dbReference type="EMBL" id="GIJ67037.1"/>
    </source>
</evidence>
<dbReference type="SUPFAM" id="SSF51735">
    <property type="entry name" value="NAD(P)-binding Rossmann-fold domains"/>
    <property type="match status" value="1"/>
</dbReference>
<dbReference type="EMBL" id="BOPH01000022">
    <property type="protein sequence ID" value="GIJ67037.1"/>
    <property type="molecule type" value="Genomic_DNA"/>
</dbReference>
<dbReference type="Proteomes" id="UP000635606">
    <property type="component" value="Unassembled WGS sequence"/>
</dbReference>
<name>A0A8J3ZMZ0_9ACTN</name>
<protein>
    <submittedName>
        <fullName evidence="2">Saccharopine dehydrogenase</fullName>
    </submittedName>
</protein>
<organism evidence="2 3">
    <name type="scientific">Virgisporangium ochraceum</name>
    <dbReference type="NCBI Taxonomy" id="65505"/>
    <lineage>
        <taxon>Bacteria</taxon>
        <taxon>Bacillati</taxon>
        <taxon>Actinomycetota</taxon>
        <taxon>Actinomycetes</taxon>
        <taxon>Micromonosporales</taxon>
        <taxon>Micromonosporaceae</taxon>
        <taxon>Virgisporangium</taxon>
    </lineage>
</organism>
<feature type="domain" description="Saccharopine dehydrogenase NADP binding" evidence="1">
    <location>
        <begin position="4"/>
        <end position="121"/>
    </location>
</feature>
<dbReference type="RefSeq" id="WP_203926999.1">
    <property type="nucleotide sequence ID" value="NZ_BOPH01000022.1"/>
</dbReference>
<reference evidence="2" key="1">
    <citation type="submission" date="2021-01" db="EMBL/GenBank/DDBJ databases">
        <title>Whole genome shotgun sequence of Virgisporangium ochraceum NBRC 16418.</title>
        <authorList>
            <person name="Komaki H."/>
            <person name="Tamura T."/>
        </authorList>
    </citation>
    <scope>NUCLEOTIDE SEQUENCE</scope>
    <source>
        <strain evidence="2">NBRC 16418</strain>
    </source>
</reference>
<evidence type="ECO:0000259" key="1">
    <source>
        <dbReference type="Pfam" id="PF03435"/>
    </source>
</evidence>
<dbReference type="Gene3D" id="3.40.50.720">
    <property type="entry name" value="NAD(P)-binding Rossmann-like Domain"/>
    <property type="match status" value="1"/>
</dbReference>
<comment type="caution">
    <text evidence="2">The sequence shown here is derived from an EMBL/GenBank/DDBJ whole genome shotgun (WGS) entry which is preliminary data.</text>
</comment>
<dbReference type="PANTHER" id="PTHR43781:SF1">
    <property type="entry name" value="SACCHAROPINE DEHYDROGENASE"/>
    <property type="match status" value="1"/>
</dbReference>
<dbReference type="InterPro" id="IPR036291">
    <property type="entry name" value="NAD(P)-bd_dom_sf"/>
</dbReference>
<proteinExistence type="predicted"/>
<dbReference type="AlphaFoldDB" id="A0A8J3ZMZ0"/>
<sequence>MTISVFGASGHTGQFVVAELRRRAVPSILSGRDPDRLARLYPDDDRRPASVDDPASLDAALAGADAVVNCAGPFADTHAPVLDAALRNGIPYLDVTAELEVVAEILARYDGPARAAGVTVVPAMAFFGAVGDLLATAATAGWPAADRIDLAYALSDWRPTDGTRATGRVSAGRRDGRRLRYADGRLGFGTGAAPTGEWAFPGPVGTLPVVGEFATADSVTIPHHLSTKDIGSWMHTRAAEDLRSPDPTPPTAVDSEGRSAQTFLVEVVARRGDEERRAAVSGRDIYAVTAPLVVEAALRVVKDPVPGAHTAGALFDPGDFLGATLTGSG</sequence>
<dbReference type="InterPro" id="IPR005097">
    <property type="entry name" value="Sacchrp_dh_NADP-bd"/>
</dbReference>
<dbReference type="Pfam" id="PF03435">
    <property type="entry name" value="Sacchrp_dh_NADP"/>
    <property type="match status" value="1"/>
</dbReference>
<dbReference type="PANTHER" id="PTHR43781">
    <property type="entry name" value="SACCHAROPINE DEHYDROGENASE"/>
    <property type="match status" value="1"/>
</dbReference>
<accession>A0A8J3ZMZ0</accession>
<keyword evidence="3" id="KW-1185">Reference proteome</keyword>
<evidence type="ECO:0000313" key="3">
    <source>
        <dbReference type="Proteomes" id="UP000635606"/>
    </source>
</evidence>